<organism evidence="4 5">
    <name type="scientific">Photobacterium profundum 3TCK</name>
    <dbReference type="NCBI Taxonomy" id="314280"/>
    <lineage>
        <taxon>Bacteria</taxon>
        <taxon>Pseudomonadati</taxon>
        <taxon>Pseudomonadota</taxon>
        <taxon>Gammaproteobacteria</taxon>
        <taxon>Vibrionales</taxon>
        <taxon>Vibrionaceae</taxon>
        <taxon>Photobacterium</taxon>
    </lineage>
</organism>
<evidence type="ECO:0000259" key="3">
    <source>
        <dbReference type="Pfam" id="PF10881"/>
    </source>
</evidence>
<evidence type="ECO:0000259" key="2">
    <source>
        <dbReference type="Pfam" id="PF01396"/>
    </source>
</evidence>
<feature type="domain" description="DUF2726" evidence="3">
    <location>
        <begin position="60"/>
        <end position="181"/>
    </location>
</feature>
<dbReference type="Proteomes" id="UP000003789">
    <property type="component" value="Unassembled WGS sequence"/>
</dbReference>
<dbReference type="InterPro" id="IPR024402">
    <property type="entry name" value="DUF2726"/>
</dbReference>
<proteinExistence type="predicted"/>
<reference evidence="4 5" key="1">
    <citation type="submission" date="2006-03" db="EMBL/GenBank/DDBJ databases">
        <authorList>
            <person name="Bartlett D.H."/>
            <person name="Valle G."/>
            <person name="Lauro F.M."/>
            <person name="Vezzi A."/>
            <person name="Simonato F."/>
            <person name="Eloe E."/>
            <person name="Vitulo N."/>
            <person name="Stratton T.K."/>
            <person name="D'angelo M."/>
            <person name="Ferriera S."/>
            <person name="Johnson J."/>
            <person name="Kravitz S."/>
            <person name="Beeson K."/>
            <person name="Sutton G."/>
            <person name="Rogers Y."/>
            <person name="Friedman R."/>
            <person name="Frazier M."/>
            <person name="Venter J.C."/>
        </authorList>
    </citation>
    <scope>NUCLEOTIDE SEQUENCE [LARGE SCALE GENOMIC DNA]</scope>
    <source>
        <strain evidence="4 5">3TCK</strain>
    </source>
</reference>
<gene>
    <name evidence="4" type="ORF">P3TCK_19865</name>
</gene>
<dbReference type="GO" id="GO:0006265">
    <property type="term" value="P:DNA topological change"/>
    <property type="evidence" value="ECO:0007669"/>
    <property type="project" value="InterPro"/>
</dbReference>
<dbReference type="Pfam" id="PF10881">
    <property type="entry name" value="DUF2726"/>
    <property type="match status" value="1"/>
</dbReference>
<feature type="domain" description="DNA topoisomerase type IA zn finger" evidence="2">
    <location>
        <begin position="199"/>
        <end position="238"/>
    </location>
</feature>
<accession>Q1YVU1</accession>
<dbReference type="SUPFAM" id="SSF57783">
    <property type="entry name" value="Zinc beta-ribbon"/>
    <property type="match status" value="1"/>
</dbReference>
<dbReference type="EMBL" id="AAPH01000062">
    <property type="protein sequence ID" value="EAS40394.1"/>
    <property type="molecule type" value="Genomic_DNA"/>
</dbReference>
<keyword evidence="1" id="KW-0472">Membrane</keyword>
<dbReference type="GO" id="GO:0003916">
    <property type="term" value="F:DNA topoisomerase activity"/>
    <property type="evidence" value="ECO:0007669"/>
    <property type="project" value="InterPro"/>
</dbReference>
<dbReference type="HOGENOM" id="CLU_082936_0_0_6"/>
<dbReference type="AlphaFoldDB" id="Q1YVU1"/>
<protein>
    <recommendedName>
        <fullName evidence="6">DUF2726 domain-containing protein</fullName>
    </recommendedName>
</protein>
<dbReference type="Gene3D" id="3.30.65.10">
    <property type="entry name" value="Bacterial Topoisomerase I, domain 1"/>
    <property type="match status" value="1"/>
</dbReference>
<comment type="caution">
    <text evidence="4">The sequence shown here is derived from an EMBL/GenBank/DDBJ whole genome shotgun (WGS) entry which is preliminary data.</text>
</comment>
<dbReference type="RefSeq" id="WP_006231887.1">
    <property type="nucleotide sequence ID" value="NZ_CH724135.1"/>
</dbReference>
<dbReference type="Pfam" id="PF01396">
    <property type="entry name" value="Zn_ribbon_Top1"/>
    <property type="match status" value="1"/>
</dbReference>
<sequence length="245" mass="27859">MDSTNLLIFIVLLLILGLSKALLRPRKSKIRKETFSKEMPPKEITQREIISDDSYQKIPTLFSPAERSFYGVLESVLTDNFVLLGKVRVADVIKPKQGFSKKEWGSLFNKISRKHFDFVVCDKEYLTVICAVELNDSSHDNTDRENRDKFLADAMYSAGVPLVFITAKRNYVASEVRSAIEPYLKKIQNHSESEPLIKLCPKCSSPLIERTSKKAEHKGEMFLGCSAFPKCRFIDKSKETNAEGI</sequence>
<evidence type="ECO:0000313" key="4">
    <source>
        <dbReference type="EMBL" id="EAS40394.1"/>
    </source>
</evidence>
<evidence type="ECO:0008006" key="6">
    <source>
        <dbReference type="Google" id="ProtNLM"/>
    </source>
</evidence>
<evidence type="ECO:0000256" key="1">
    <source>
        <dbReference type="SAM" id="Phobius"/>
    </source>
</evidence>
<dbReference type="OrthoDB" id="5782056at2"/>
<dbReference type="InterPro" id="IPR013498">
    <property type="entry name" value="Topo_IA_Znf"/>
</dbReference>
<feature type="transmembrane region" description="Helical" evidence="1">
    <location>
        <begin position="6"/>
        <end position="23"/>
    </location>
</feature>
<keyword evidence="1" id="KW-0812">Transmembrane</keyword>
<name>Q1YVU1_9GAMM</name>
<keyword evidence="1" id="KW-1133">Transmembrane helix</keyword>
<evidence type="ECO:0000313" key="5">
    <source>
        <dbReference type="Proteomes" id="UP000003789"/>
    </source>
</evidence>
<dbReference type="GO" id="GO:0003677">
    <property type="term" value="F:DNA binding"/>
    <property type="evidence" value="ECO:0007669"/>
    <property type="project" value="InterPro"/>
</dbReference>
<dbReference type="GO" id="GO:0005694">
    <property type="term" value="C:chromosome"/>
    <property type="evidence" value="ECO:0007669"/>
    <property type="project" value="InterPro"/>
</dbReference>